<dbReference type="SUPFAM" id="SSF52091">
    <property type="entry name" value="SpoIIaa-like"/>
    <property type="match status" value="1"/>
</dbReference>
<dbReference type="InterPro" id="IPR014710">
    <property type="entry name" value="RmlC-like_jellyroll"/>
</dbReference>
<dbReference type="InterPro" id="IPR005339">
    <property type="entry name" value="GINS_Psf1"/>
</dbReference>
<dbReference type="Pfam" id="PF05916">
    <property type="entry name" value="Sld5"/>
    <property type="match status" value="1"/>
</dbReference>
<name>A0A4U0XHQ8_9PEZI</name>
<dbReference type="CDD" id="cd00038">
    <property type="entry name" value="CAP_ED"/>
    <property type="match status" value="1"/>
</dbReference>
<evidence type="ECO:0000256" key="7">
    <source>
        <dbReference type="ARBA" id="ARBA00022705"/>
    </source>
</evidence>
<dbReference type="Pfam" id="PF01740">
    <property type="entry name" value="STAS"/>
    <property type="match status" value="1"/>
</dbReference>
<evidence type="ECO:0000313" key="17">
    <source>
        <dbReference type="Proteomes" id="UP000308768"/>
    </source>
</evidence>
<sequence length="1126" mass="124549">MYGELGNKLVQHAKRTQSLAHLPPYQTEIVRSIVREVRDLDRSVSSILEPFGGSFNRNTDPATACRLLVNHLSMLRNKRCLLAYHRVRTDKLEEMCWAGSDILERQQDQQTRQEGSGGAGGTLGTGDGNTSSLSPEEEEYVRLYGDLLAAYKGQWTDIDLTGSLEPPKDLFIDVRVLKDAGEIQTEYGAITLSKNNPARYSSPGVRDQTAELSSSFLKESNFTRSNAPYTPSNPDSLSRPRAASLPSGSRPYPARDSASNLRPDTIQETSEPASPESTTPPGPSPRDSALSKMLRMSPSADDEEFASVPQPEENEEVRRSPIPEVVVEDMDEEPATEETALLRRTPSSTYSKHDYAAMEDVEGQSSPERGTWQKVHEIVPDISAHGQQVLRIATNPKSWDRKAIGSAAGKAGAMFSAVFLGTLLNLLDALSYGMILFPLGEDIFSQTAADGISIFYVSTIVAQLTYSLGGSGFKGVVGSEMIEVVPFFHKMAYTIMASTGTHNPEAVRATVIMSYAISSVLTGIVFLLLGRYKLGTLVSFLPRSLLTGCIGGVGLFLVMTGVEVSARLDGNLDFNLHTLHKLFQADTIALWTLPLGLAILLLGIKHFYDRPFVFPTYFIIIGATFYIVYAAKPDLSMEDLRQQGWLFGKPEAGVPFYHFYTYYNFKIMDVTAIAKTIPTMVALVFFSILHVAIDVPALALAVGGDDIDVNRELMAHGYSNAISGFAGSIQNYLVYANSTLFIRNGGDSRLAGVLLAVATGAVWVAGPGMIAYIPVMIRRFLREVGHQTYVMKLNGYLFFGSIVNLENKVRDLVDAEAFGRRAIRYLVLDFSYITGIDFSAAEAFQRMNRILYSRGVQMILASVVLSSEIGKGLQMVGLFKDPDENDDVPTPEIFEDLNKALEFCENELLTAFNRRSSLLAHQKKAQPQSMAVPQPSTSPATFPSETAFSSPRREYLFQAATTALTEGDALVPSKWQNFSQPLQLILQTFRDLTDKNEDFWHRAVPYFELREYPAGKLLYSRGDEPNGFYLLEEGILRAEYELDQGSYHESIVAGTTCGELPFFSETNRTSTVWAEKDCRTWLLTPEKWRKMQEECPEVARELLKIGMKLSAERMNAIASYVLITAG</sequence>
<evidence type="ECO:0000259" key="15">
    <source>
        <dbReference type="PROSITE" id="PS50801"/>
    </source>
</evidence>
<dbReference type="CDD" id="cd11710">
    <property type="entry name" value="GINS_A_psf1"/>
    <property type="match status" value="1"/>
</dbReference>
<feature type="domain" description="STAS" evidence="15">
    <location>
        <begin position="790"/>
        <end position="904"/>
    </location>
</feature>
<feature type="domain" description="Cyclic nucleotide-binding" evidence="14">
    <location>
        <begin position="1007"/>
        <end position="1104"/>
    </location>
</feature>
<evidence type="ECO:0000256" key="11">
    <source>
        <dbReference type="ARBA" id="ARBA00067388"/>
    </source>
</evidence>
<dbReference type="PANTHER" id="PTHR43310:SF4">
    <property type="entry name" value="AFR304WP"/>
    <property type="match status" value="1"/>
</dbReference>
<feature type="transmembrane region" description="Helical" evidence="13">
    <location>
        <begin position="582"/>
        <end position="604"/>
    </location>
</feature>
<dbReference type="STRING" id="331657.A0A4U0XHQ8"/>
<proteinExistence type="inferred from homology"/>
<dbReference type="PROSITE" id="PS50042">
    <property type="entry name" value="CNMP_BINDING_3"/>
    <property type="match status" value="1"/>
</dbReference>
<keyword evidence="8 13" id="KW-1133">Transmembrane helix</keyword>
<evidence type="ECO:0000256" key="3">
    <source>
        <dbReference type="ARBA" id="ARBA00004141"/>
    </source>
</evidence>
<feature type="compositionally biased region" description="Polar residues" evidence="12">
    <location>
        <begin position="222"/>
        <end position="236"/>
    </location>
</feature>
<evidence type="ECO:0000259" key="14">
    <source>
        <dbReference type="PROSITE" id="PS50042"/>
    </source>
</evidence>
<feature type="compositionally biased region" description="Low complexity" evidence="12">
    <location>
        <begin position="268"/>
        <end position="277"/>
    </location>
</feature>
<organism evidence="16 17">
    <name type="scientific">Cryomyces minteri</name>
    <dbReference type="NCBI Taxonomy" id="331657"/>
    <lineage>
        <taxon>Eukaryota</taxon>
        <taxon>Fungi</taxon>
        <taxon>Dikarya</taxon>
        <taxon>Ascomycota</taxon>
        <taxon>Pezizomycotina</taxon>
        <taxon>Dothideomycetes</taxon>
        <taxon>Dothideomycetes incertae sedis</taxon>
        <taxon>Cryomyces</taxon>
    </lineage>
</organism>
<keyword evidence="7" id="KW-0235">DNA replication</keyword>
<dbReference type="SMART" id="SM00100">
    <property type="entry name" value="cNMP"/>
    <property type="match status" value="1"/>
</dbReference>
<dbReference type="Pfam" id="PF00027">
    <property type="entry name" value="cNMP_binding"/>
    <property type="match status" value="1"/>
</dbReference>
<dbReference type="InterPro" id="IPR036513">
    <property type="entry name" value="STAS_dom_sf"/>
</dbReference>
<dbReference type="Gene3D" id="2.60.120.10">
    <property type="entry name" value="Jelly Rolls"/>
    <property type="match status" value="1"/>
</dbReference>
<comment type="subcellular location">
    <subcellularLocation>
        <location evidence="3">Membrane</location>
        <topology evidence="3">Multi-pass membrane protein</topology>
    </subcellularLocation>
    <subcellularLocation>
        <location evidence="2">Nucleus</location>
    </subcellularLocation>
</comment>
<feature type="compositionally biased region" description="Gly residues" evidence="12">
    <location>
        <begin position="115"/>
        <end position="127"/>
    </location>
</feature>
<dbReference type="GO" id="GO:0000811">
    <property type="term" value="C:GINS complex"/>
    <property type="evidence" value="ECO:0007669"/>
    <property type="project" value="InterPro"/>
</dbReference>
<evidence type="ECO:0000256" key="10">
    <source>
        <dbReference type="ARBA" id="ARBA00023242"/>
    </source>
</evidence>
<dbReference type="InterPro" id="IPR002645">
    <property type="entry name" value="STAS_dom"/>
</dbReference>
<evidence type="ECO:0000256" key="6">
    <source>
        <dbReference type="ARBA" id="ARBA00022692"/>
    </source>
</evidence>
<dbReference type="FunFam" id="1.20.58.1030:FF:000003">
    <property type="entry name" value="DNA replication complex GINS protein PSF1"/>
    <property type="match status" value="1"/>
</dbReference>
<accession>A0A4U0XHQ8</accession>
<dbReference type="GO" id="GO:0016020">
    <property type="term" value="C:membrane"/>
    <property type="evidence" value="ECO:0007669"/>
    <property type="project" value="UniProtKB-SubCell"/>
</dbReference>
<dbReference type="InterPro" id="IPR052706">
    <property type="entry name" value="Membrane-Transporter-like"/>
</dbReference>
<dbReference type="PANTHER" id="PTHR43310">
    <property type="entry name" value="SULFATE TRANSPORTER YBAR-RELATED"/>
    <property type="match status" value="1"/>
</dbReference>
<evidence type="ECO:0000313" key="16">
    <source>
        <dbReference type="EMBL" id="TKA76614.1"/>
    </source>
</evidence>
<keyword evidence="9 13" id="KW-0472">Membrane</keyword>
<feature type="transmembrane region" description="Helical" evidence="13">
    <location>
        <begin position="611"/>
        <end position="631"/>
    </location>
</feature>
<dbReference type="SUPFAM" id="SSF158573">
    <property type="entry name" value="GINS helical bundle-like"/>
    <property type="match status" value="1"/>
</dbReference>
<feature type="compositionally biased region" description="Acidic residues" evidence="12">
    <location>
        <begin position="326"/>
        <end position="336"/>
    </location>
</feature>
<comment type="similarity">
    <text evidence="4">Belongs to the GINS1/PSF1 family.</text>
</comment>
<feature type="region of interest" description="Disordered" evidence="12">
    <location>
        <begin position="106"/>
        <end position="136"/>
    </location>
</feature>
<feature type="transmembrane region" description="Helical" evidence="13">
    <location>
        <begin position="512"/>
        <end position="532"/>
    </location>
</feature>
<dbReference type="InterPro" id="IPR021151">
    <property type="entry name" value="GINS_A"/>
</dbReference>
<dbReference type="InterPro" id="IPR018490">
    <property type="entry name" value="cNMP-bd_dom_sf"/>
</dbReference>
<dbReference type="PROSITE" id="PS50801">
    <property type="entry name" value="STAS"/>
    <property type="match status" value="1"/>
</dbReference>
<comment type="caution">
    <text evidence="16">The sequence shown here is derived from an EMBL/GenBank/DDBJ whole genome shotgun (WGS) entry which is preliminary data.</text>
</comment>
<dbReference type="InterPro" id="IPR036224">
    <property type="entry name" value="GINS_bundle-like_dom_sf"/>
</dbReference>
<evidence type="ECO:0000256" key="5">
    <source>
        <dbReference type="ARBA" id="ARBA00015143"/>
    </source>
</evidence>
<dbReference type="InterPro" id="IPR000595">
    <property type="entry name" value="cNMP-bd_dom"/>
</dbReference>
<evidence type="ECO:0000256" key="12">
    <source>
        <dbReference type="SAM" id="MobiDB-lite"/>
    </source>
</evidence>
<evidence type="ECO:0000256" key="13">
    <source>
        <dbReference type="SAM" id="Phobius"/>
    </source>
</evidence>
<protein>
    <recommendedName>
        <fullName evidence="5">DNA replication complex GINS protein PSF1</fullName>
    </recommendedName>
    <alternativeName>
        <fullName evidence="11">DNA replication complex GINS protein psf1</fullName>
    </alternativeName>
</protein>
<dbReference type="Pfam" id="PF00916">
    <property type="entry name" value="Sulfate_transp"/>
    <property type="match status" value="1"/>
</dbReference>
<feature type="transmembrane region" description="Helical" evidence="13">
    <location>
        <begin position="753"/>
        <end position="773"/>
    </location>
</feature>
<dbReference type="Gene3D" id="1.20.58.1030">
    <property type="match status" value="1"/>
</dbReference>
<dbReference type="Gene3D" id="3.30.750.24">
    <property type="entry name" value="STAS domain"/>
    <property type="match status" value="1"/>
</dbReference>
<keyword evidence="17" id="KW-1185">Reference proteome</keyword>
<evidence type="ECO:0000256" key="9">
    <source>
        <dbReference type="ARBA" id="ARBA00023136"/>
    </source>
</evidence>
<dbReference type="SUPFAM" id="SSF51206">
    <property type="entry name" value="cAMP-binding domain-like"/>
    <property type="match status" value="1"/>
</dbReference>
<evidence type="ECO:0000256" key="4">
    <source>
        <dbReference type="ARBA" id="ARBA00006677"/>
    </source>
</evidence>
<dbReference type="Proteomes" id="UP000308768">
    <property type="component" value="Unassembled WGS sequence"/>
</dbReference>
<keyword evidence="10" id="KW-0539">Nucleus</keyword>
<feature type="transmembrane region" description="Helical" evidence="13">
    <location>
        <begin position="544"/>
        <end position="562"/>
    </location>
</feature>
<keyword evidence="6 13" id="KW-0812">Transmembrane</keyword>
<comment type="function">
    <text evidence="1">The GINS complex plays an essential role in the initiation of DNA replication.</text>
</comment>
<evidence type="ECO:0000256" key="8">
    <source>
        <dbReference type="ARBA" id="ARBA00022989"/>
    </source>
</evidence>
<gene>
    <name evidence="16" type="ORF">B0A49_02652</name>
</gene>
<evidence type="ECO:0000256" key="1">
    <source>
        <dbReference type="ARBA" id="ARBA00002340"/>
    </source>
</evidence>
<dbReference type="GO" id="GO:0006260">
    <property type="term" value="P:DNA replication"/>
    <property type="evidence" value="ECO:0007669"/>
    <property type="project" value="UniProtKB-KW"/>
</dbReference>
<dbReference type="AlphaFoldDB" id="A0A4U0XHQ8"/>
<feature type="region of interest" description="Disordered" evidence="12">
    <location>
        <begin position="222"/>
        <end position="368"/>
    </location>
</feature>
<dbReference type="CDD" id="cd07042">
    <property type="entry name" value="STAS_SulP_like_sulfate_transporter"/>
    <property type="match status" value="1"/>
</dbReference>
<dbReference type="EMBL" id="NAJN01000229">
    <property type="protein sequence ID" value="TKA76614.1"/>
    <property type="molecule type" value="Genomic_DNA"/>
</dbReference>
<dbReference type="OrthoDB" id="409725at2759"/>
<feature type="region of interest" description="Disordered" evidence="12">
    <location>
        <begin position="925"/>
        <end position="946"/>
    </location>
</feature>
<reference evidence="16 17" key="1">
    <citation type="submission" date="2017-03" db="EMBL/GenBank/DDBJ databases">
        <title>Genomes of endolithic fungi from Antarctica.</title>
        <authorList>
            <person name="Coleine C."/>
            <person name="Masonjones S."/>
            <person name="Stajich J.E."/>
        </authorList>
    </citation>
    <scope>NUCLEOTIDE SEQUENCE [LARGE SCALE GENOMIC DNA]</scope>
    <source>
        <strain evidence="16 17">CCFEE 5187</strain>
    </source>
</reference>
<evidence type="ECO:0000256" key="2">
    <source>
        <dbReference type="ARBA" id="ARBA00004123"/>
    </source>
</evidence>
<dbReference type="InterPro" id="IPR011547">
    <property type="entry name" value="SLC26A/SulP_dom"/>
</dbReference>